<gene>
    <name evidence="2" type="primary">RvY_03575-1</name>
    <name evidence="2" type="synonym">RvY_03575.1</name>
    <name evidence="2" type="ORF">RvY_03575</name>
</gene>
<dbReference type="EMBL" id="BDGG01000002">
    <property type="protein sequence ID" value="GAU91292.1"/>
    <property type="molecule type" value="Genomic_DNA"/>
</dbReference>
<dbReference type="Proteomes" id="UP000186922">
    <property type="component" value="Unassembled WGS sequence"/>
</dbReference>
<feature type="chain" id="PRO_5008897631" evidence="1">
    <location>
        <begin position="29"/>
        <end position="124"/>
    </location>
</feature>
<dbReference type="AlphaFoldDB" id="A0A1D1UU86"/>
<comment type="caution">
    <text evidence="2">The sequence shown here is derived from an EMBL/GenBank/DDBJ whole genome shotgun (WGS) entry which is preliminary data.</text>
</comment>
<keyword evidence="3" id="KW-1185">Reference proteome</keyword>
<accession>A0A1D1UU86</accession>
<evidence type="ECO:0000313" key="3">
    <source>
        <dbReference type="Proteomes" id="UP000186922"/>
    </source>
</evidence>
<feature type="signal peptide" evidence="1">
    <location>
        <begin position="1"/>
        <end position="28"/>
    </location>
</feature>
<organism evidence="2 3">
    <name type="scientific">Ramazzottius varieornatus</name>
    <name type="common">Water bear</name>
    <name type="synonym">Tardigrade</name>
    <dbReference type="NCBI Taxonomy" id="947166"/>
    <lineage>
        <taxon>Eukaryota</taxon>
        <taxon>Metazoa</taxon>
        <taxon>Ecdysozoa</taxon>
        <taxon>Tardigrada</taxon>
        <taxon>Eutardigrada</taxon>
        <taxon>Parachela</taxon>
        <taxon>Hypsibioidea</taxon>
        <taxon>Ramazzottiidae</taxon>
        <taxon>Ramazzottius</taxon>
    </lineage>
</organism>
<name>A0A1D1UU86_RAMVA</name>
<evidence type="ECO:0000313" key="2">
    <source>
        <dbReference type="EMBL" id="GAU91292.1"/>
    </source>
</evidence>
<proteinExistence type="predicted"/>
<reference evidence="2 3" key="1">
    <citation type="journal article" date="2016" name="Nat. Commun.">
        <title>Extremotolerant tardigrade genome and improved radiotolerance of human cultured cells by tardigrade-unique protein.</title>
        <authorList>
            <person name="Hashimoto T."/>
            <person name="Horikawa D.D."/>
            <person name="Saito Y."/>
            <person name="Kuwahara H."/>
            <person name="Kozuka-Hata H."/>
            <person name="Shin-I T."/>
            <person name="Minakuchi Y."/>
            <person name="Ohishi K."/>
            <person name="Motoyama A."/>
            <person name="Aizu T."/>
            <person name="Enomoto A."/>
            <person name="Kondo K."/>
            <person name="Tanaka S."/>
            <person name="Hara Y."/>
            <person name="Koshikawa S."/>
            <person name="Sagara H."/>
            <person name="Miura T."/>
            <person name="Yokobori S."/>
            <person name="Miyagawa K."/>
            <person name="Suzuki Y."/>
            <person name="Kubo T."/>
            <person name="Oyama M."/>
            <person name="Kohara Y."/>
            <person name="Fujiyama A."/>
            <person name="Arakawa K."/>
            <person name="Katayama T."/>
            <person name="Toyoda A."/>
            <person name="Kunieda T."/>
        </authorList>
    </citation>
    <scope>NUCLEOTIDE SEQUENCE [LARGE SCALE GENOMIC DNA]</scope>
    <source>
        <strain evidence="2 3">YOKOZUNA-1</strain>
    </source>
</reference>
<keyword evidence="1" id="KW-0732">Signal</keyword>
<sequence length="124" mass="13751">MSSFFQTSAVLAIVLVVVSVLSSTAVRAEKDAASAVSPLLDTTDPRSFNPMAMWILRRLAQENDSQGVRPSRLLGNTDFMLMPPNLSDYDTEDRLLRQADRIGLAVKRGQQPSGFWGFRGKRHV</sequence>
<protein>
    <submittedName>
        <fullName evidence="2">Uncharacterized protein</fullName>
    </submittedName>
</protein>
<evidence type="ECO:0000256" key="1">
    <source>
        <dbReference type="SAM" id="SignalP"/>
    </source>
</evidence>